<organism evidence="6 7">
    <name type="scientific">Riemerella columbipharyngis</name>
    <dbReference type="NCBI Taxonomy" id="1071918"/>
    <lineage>
        <taxon>Bacteria</taxon>
        <taxon>Pseudomonadati</taxon>
        <taxon>Bacteroidota</taxon>
        <taxon>Flavobacteriia</taxon>
        <taxon>Flavobacteriales</taxon>
        <taxon>Weeksellaceae</taxon>
        <taxon>Riemerella</taxon>
    </lineage>
</organism>
<accession>A0A1G7B620</accession>
<keyword evidence="7" id="KW-1185">Reference proteome</keyword>
<dbReference type="OrthoDB" id="9766127at2"/>
<keyword evidence="2" id="KW-0479">Metal-binding</keyword>
<feature type="binding site" evidence="5">
    <location>
        <begin position="157"/>
        <end position="159"/>
    </location>
    <ligand>
        <name>substrate</name>
    </ligand>
</feature>
<dbReference type="STRING" id="1071918.SAMN05421544_10543"/>
<dbReference type="PANTHER" id="PTHR10151:SF120">
    <property type="entry name" value="BIS(5'-ADENOSYL)-TRIPHOSPHATASE"/>
    <property type="match status" value="1"/>
</dbReference>
<dbReference type="GO" id="GO:0004035">
    <property type="term" value="F:alkaline phosphatase activity"/>
    <property type="evidence" value="ECO:0007669"/>
    <property type="project" value="InterPro"/>
</dbReference>
<evidence type="ECO:0000256" key="1">
    <source>
        <dbReference type="ARBA" id="ARBA00022553"/>
    </source>
</evidence>
<gene>
    <name evidence="6" type="ORF">SAMN05421544_10543</name>
</gene>
<name>A0A1G7B620_9FLAO</name>
<evidence type="ECO:0000313" key="6">
    <source>
        <dbReference type="EMBL" id="SDE22578.1"/>
    </source>
</evidence>
<sequence length="539" mass="61869">MKKIVSLVFLCVTCAVFSQVERPKLVVGIVVDQMRPDYLYRYYDQFGEGGFKRLMKEGFIFRNTNYNYMPTYTAPGHSSLYTGTTPSVHGIVGNNWFSKEEGKSVYCTFDDQVKSVGIDPQDKQGWESPKRLLATTVTDEFRLDTNFKGKVIGISEKDRAAILPAGHFANAAYWMSNMGDYITSTFYMEKLPQWVVDFNKKKYARKFVDAGWSLMKNPSEYTASTEDNTPYEEVFSTKNTPVFPYDLKTIAQKEKNLEIIKSTPYGNDMVELFAEAAIDNEKLGQGKYPDFLALSFSSTDYVGHAFGPRSVEIEDTYLRLDKNIENLLNHLDKRVGKGNYLLFLTADHAAAENPQYLKDRGYNVSSIDSKQVLKDMKNYFQEKYGVNIFDNYSNQNIFLNNKVIAEKNLDYDKIIKEVKEWMYKKPFVSRVYSREDILRGNPTDYNLCLIERGYNPKQNGDLMVLLRPQYLPHGTRGTSHGTSYMYDTNVPNIWYGWKVKPGISYKRYNITSIAPSISQKLSIPMPNGTQGELLEEILP</sequence>
<protein>
    <submittedName>
        <fullName evidence="6">Type I phosphodiesterase / nucleotide pyrophosphatase</fullName>
    </submittedName>
</protein>
<dbReference type="InterPro" id="IPR017850">
    <property type="entry name" value="Alkaline_phosphatase_core_sf"/>
</dbReference>
<dbReference type="Gene3D" id="3.40.720.10">
    <property type="entry name" value="Alkaline Phosphatase, subunit A"/>
    <property type="match status" value="1"/>
</dbReference>
<dbReference type="GO" id="GO:0046872">
    <property type="term" value="F:metal ion binding"/>
    <property type="evidence" value="ECO:0007669"/>
    <property type="project" value="UniProtKB-KW"/>
</dbReference>
<evidence type="ECO:0000313" key="7">
    <source>
        <dbReference type="Proteomes" id="UP000198517"/>
    </source>
</evidence>
<dbReference type="NCBIfam" id="NF042991">
    <property type="entry name" value="alk_phos_PafA"/>
    <property type="match status" value="1"/>
</dbReference>
<dbReference type="Gene3D" id="3.30.1360.150">
    <property type="match status" value="1"/>
</dbReference>
<dbReference type="PIRSF" id="PIRSF031924">
    <property type="entry name" value="Pi-irrepressible_AP"/>
    <property type="match status" value="1"/>
</dbReference>
<dbReference type="SUPFAM" id="SSF53649">
    <property type="entry name" value="Alkaline phosphatase-like"/>
    <property type="match status" value="1"/>
</dbReference>
<evidence type="ECO:0000256" key="5">
    <source>
        <dbReference type="PIRSR" id="PIRSR031924-51"/>
    </source>
</evidence>
<reference evidence="6 7" key="1">
    <citation type="submission" date="2016-10" db="EMBL/GenBank/DDBJ databases">
        <authorList>
            <person name="de Groot N.N."/>
        </authorList>
    </citation>
    <scope>NUCLEOTIDE SEQUENCE [LARGE SCALE GENOMIC DNA]</scope>
    <source>
        <strain evidence="6 7">DSM 24015</strain>
    </source>
</reference>
<dbReference type="RefSeq" id="WP_092736221.1">
    <property type="nucleotide sequence ID" value="NZ_FNAS01000005.1"/>
</dbReference>
<feature type="binding site" evidence="5">
    <location>
        <position position="94"/>
    </location>
    <ligand>
        <name>substrate</name>
    </ligand>
</feature>
<keyword evidence="1 4" id="KW-0597">Phosphoprotein</keyword>
<feature type="active site" description="Phosphothreonine intermediate" evidence="4">
    <location>
        <position position="73"/>
    </location>
</feature>
<dbReference type="Proteomes" id="UP000198517">
    <property type="component" value="Unassembled WGS sequence"/>
</dbReference>
<dbReference type="EMBL" id="FNAS01000005">
    <property type="protein sequence ID" value="SDE22578.1"/>
    <property type="molecule type" value="Genomic_DNA"/>
</dbReference>
<dbReference type="PANTHER" id="PTHR10151">
    <property type="entry name" value="ECTONUCLEOTIDE PYROPHOSPHATASE/PHOSPHODIESTERASE"/>
    <property type="match status" value="1"/>
</dbReference>
<evidence type="ECO:0000256" key="3">
    <source>
        <dbReference type="ARBA" id="ARBA00022729"/>
    </source>
</evidence>
<proteinExistence type="predicted"/>
<evidence type="ECO:0000256" key="2">
    <source>
        <dbReference type="ARBA" id="ARBA00022723"/>
    </source>
</evidence>
<keyword evidence="3" id="KW-0732">Signal</keyword>
<dbReference type="InterPro" id="IPR002591">
    <property type="entry name" value="Phosphodiest/P_Trfase"/>
</dbReference>
<dbReference type="InterPro" id="IPR026263">
    <property type="entry name" value="Alkaline_phosphatase_prok"/>
</dbReference>
<dbReference type="AlphaFoldDB" id="A0A1G7B620"/>
<dbReference type="Pfam" id="PF01663">
    <property type="entry name" value="Phosphodiest"/>
    <property type="match status" value="1"/>
</dbReference>
<dbReference type="CDD" id="cd16016">
    <property type="entry name" value="AP-SPAP"/>
    <property type="match status" value="1"/>
</dbReference>
<evidence type="ECO:0000256" key="4">
    <source>
        <dbReference type="PIRSR" id="PIRSR031924-50"/>
    </source>
</evidence>